<dbReference type="CDD" id="cd02440">
    <property type="entry name" value="AdoMet_MTases"/>
    <property type="match status" value="1"/>
</dbReference>
<evidence type="ECO:0000313" key="5">
    <source>
        <dbReference type="EMBL" id="KAH6588537.1"/>
    </source>
</evidence>
<dbReference type="InterPro" id="IPR010286">
    <property type="entry name" value="METTL16/RlmF"/>
</dbReference>
<reference evidence="5 6" key="1">
    <citation type="submission" date="2021-02" db="EMBL/GenBank/DDBJ databases">
        <title>Variation within the Batrachochytrium salamandrivorans European outbreak.</title>
        <authorList>
            <person name="Kelly M."/>
            <person name="Pasmans F."/>
            <person name="Shea T.P."/>
            <person name="Munoz J.F."/>
            <person name="Carranza S."/>
            <person name="Cuomo C.A."/>
            <person name="Martel A."/>
        </authorList>
    </citation>
    <scope>NUCLEOTIDE SEQUENCE [LARGE SCALE GENOMIC DNA]</scope>
    <source>
        <strain evidence="5 6">AMFP18/2</strain>
    </source>
</reference>
<dbReference type="PANTHER" id="PTHR13393:SF0">
    <property type="entry name" value="RNA N6-ADENOSINE-METHYLTRANSFERASE METTL16"/>
    <property type="match status" value="1"/>
</dbReference>
<dbReference type="PANTHER" id="PTHR13393">
    <property type="entry name" value="SAM-DEPENDENT METHYLTRANSFERASE"/>
    <property type="match status" value="1"/>
</dbReference>
<dbReference type="EMBL" id="JAFCIX010000501">
    <property type="protein sequence ID" value="KAH6588537.1"/>
    <property type="molecule type" value="Genomic_DNA"/>
</dbReference>
<dbReference type="Pfam" id="PF05971">
    <property type="entry name" value="Methyltransf_10"/>
    <property type="match status" value="1"/>
</dbReference>
<proteinExistence type="inferred from homology"/>
<evidence type="ECO:0008006" key="7">
    <source>
        <dbReference type="Google" id="ProtNLM"/>
    </source>
</evidence>
<organism evidence="5 6">
    <name type="scientific">Batrachochytrium salamandrivorans</name>
    <dbReference type="NCBI Taxonomy" id="1357716"/>
    <lineage>
        <taxon>Eukaryota</taxon>
        <taxon>Fungi</taxon>
        <taxon>Fungi incertae sedis</taxon>
        <taxon>Chytridiomycota</taxon>
        <taxon>Chytridiomycota incertae sedis</taxon>
        <taxon>Chytridiomycetes</taxon>
        <taxon>Rhizophydiales</taxon>
        <taxon>Rhizophydiales incertae sedis</taxon>
        <taxon>Batrachochytrium</taxon>
    </lineage>
</organism>
<sequence length="285" mass="32468">MHPRSPFNQRPDFGDVAERHPRLKRYLRKTKSGWAIEFSDPKAMRELTCALLSIYFGILLEIPLDSLCPPVPNRLDYILHIEDLVSEYRLVPDQVIRGIDIGTGASCIYPLLGCKRNPTWHFLALEIDDRSIEFATNNVNRNKLKDNITIAKGCTTGPILVLPDNDTVYDFCMCNPPFYKDDDEMRLSRSLKKQAPPAICMGSTNEMLRPGGELSFVASMISESQALGPRIRWYTSLVGFMENAKALEAMLIEKKVPVVHRQFYRQGQTTRSVLSWSFIRNGPKE</sequence>
<dbReference type="PIRSF" id="PIRSF037350">
    <property type="entry name" value="Mtase_ZK1128_prd"/>
    <property type="match status" value="1"/>
</dbReference>
<evidence type="ECO:0000256" key="3">
    <source>
        <dbReference type="ARBA" id="ARBA00022679"/>
    </source>
</evidence>
<comment type="caution">
    <text evidence="5">The sequence shown here is derived from an EMBL/GenBank/DDBJ whole genome shotgun (WGS) entry which is preliminary data.</text>
</comment>
<name>A0ABQ8F0K0_9FUNG</name>
<dbReference type="InterPro" id="IPR017182">
    <property type="entry name" value="METTL16/PsiM"/>
</dbReference>
<keyword evidence="2" id="KW-0489">Methyltransferase</keyword>
<keyword evidence="3" id="KW-0808">Transferase</keyword>
<dbReference type="SUPFAM" id="SSF53335">
    <property type="entry name" value="S-adenosyl-L-methionine-dependent methyltransferases"/>
    <property type="match status" value="1"/>
</dbReference>
<accession>A0ABQ8F0K0</accession>
<comment type="similarity">
    <text evidence="1">Belongs to the methyltransferase superfamily. METTL16/RlmF family.</text>
</comment>
<keyword evidence="4" id="KW-0949">S-adenosyl-L-methionine</keyword>
<evidence type="ECO:0000313" key="6">
    <source>
        <dbReference type="Proteomes" id="UP001648503"/>
    </source>
</evidence>
<gene>
    <name evidence="5" type="ORF">BASA50_010664</name>
</gene>
<dbReference type="InterPro" id="IPR029063">
    <property type="entry name" value="SAM-dependent_MTases_sf"/>
</dbReference>
<dbReference type="Gene3D" id="3.40.50.150">
    <property type="entry name" value="Vaccinia Virus protein VP39"/>
    <property type="match status" value="1"/>
</dbReference>
<protein>
    <recommendedName>
        <fullName evidence="7">U6 small nuclear RNA (adenine-(43)-N(6))-methyltransferase</fullName>
    </recommendedName>
</protein>
<evidence type="ECO:0000256" key="1">
    <source>
        <dbReference type="ARBA" id="ARBA00005878"/>
    </source>
</evidence>
<dbReference type="Proteomes" id="UP001648503">
    <property type="component" value="Unassembled WGS sequence"/>
</dbReference>
<evidence type="ECO:0000256" key="2">
    <source>
        <dbReference type="ARBA" id="ARBA00022603"/>
    </source>
</evidence>
<keyword evidence="6" id="KW-1185">Reference proteome</keyword>
<evidence type="ECO:0000256" key="4">
    <source>
        <dbReference type="ARBA" id="ARBA00022691"/>
    </source>
</evidence>